<organism evidence="3 4">
    <name type="scientific">Streptomonospora alba</name>
    <dbReference type="NCBI Taxonomy" id="183763"/>
    <lineage>
        <taxon>Bacteria</taxon>
        <taxon>Bacillati</taxon>
        <taxon>Actinomycetota</taxon>
        <taxon>Actinomycetes</taxon>
        <taxon>Streptosporangiales</taxon>
        <taxon>Nocardiopsidaceae</taxon>
        <taxon>Streptomonospora</taxon>
    </lineage>
</organism>
<dbReference type="EMBL" id="JROO01000014">
    <property type="protein sequence ID" value="KIH99150.1"/>
    <property type="molecule type" value="Genomic_DNA"/>
</dbReference>
<dbReference type="Pfam" id="PF26450">
    <property type="entry name" value="DUF8129"/>
    <property type="match status" value="1"/>
</dbReference>
<dbReference type="RefSeq" id="WP_040272214.1">
    <property type="nucleotide sequence ID" value="NZ_JROO01000014.1"/>
</dbReference>
<feature type="compositionally biased region" description="Pro residues" evidence="1">
    <location>
        <begin position="113"/>
        <end position="122"/>
    </location>
</feature>
<gene>
    <name evidence="3" type="ORF">LP52_08360</name>
</gene>
<proteinExistence type="predicted"/>
<evidence type="ECO:0000259" key="2">
    <source>
        <dbReference type="Pfam" id="PF26450"/>
    </source>
</evidence>
<sequence>MSAERNTPPIEGYEGLPIGTLQHRVRALTEEQMRDLIAYEEQHADRPNVLEILKSRLTELENGAEPTEGDQSFHPETPQAPRGGSQVSTGGQAPVGNPPPHGVPAQPAKPKGDNPPGPGNNR</sequence>
<dbReference type="AlphaFoldDB" id="A0A0C2JJR5"/>
<evidence type="ECO:0000256" key="1">
    <source>
        <dbReference type="SAM" id="MobiDB-lite"/>
    </source>
</evidence>
<keyword evidence="4" id="KW-1185">Reference proteome</keyword>
<feature type="region of interest" description="Disordered" evidence="1">
    <location>
        <begin position="57"/>
        <end position="122"/>
    </location>
</feature>
<dbReference type="STRING" id="183763.LP52_08360"/>
<accession>A0A0C2JJR5</accession>
<evidence type="ECO:0000313" key="4">
    <source>
        <dbReference type="Proteomes" id="UP000031675"/>
    </source>
</evidence>
<dbReference type="Proteomes" id="UP000031675">
    <property type="component" value="Unassembled WGS sequence"/>
</dbReference>
<comment type="caution">
    <text evidence="3">The sequence shown here is derived from an EMBL/GenBank/DDBJ whole genome shotgun (WGS) entry which is preliminary data.</text>
</comment>
<feature type="domain" description="DUF8129" evidence="2">
    <location>
        <begin position="18"/>
        <end position="61"/>
    </location>
</feature>
<protein>
    <recommendedName>
        <fullName evidence="2">DUF8129 domain-containing protein</fullName>
    </recommendedName>
</protein>
<name>A0A0C2JJR5_9ACTN</name>
<reference evidence="4" key="1">
    <citation type="journal article" date="2015" name="Chem. Biol.">
        <title>Structure, bioactivity, and resistance mechanism of streptomonomicin, an unusual lasso Peptide from an understudied halophilic actinomycete.</title>
        <authorList>
            <person name="Metelev M."/>
            <person name="Tietz J.I."/>
            <person name="Melby J.O."/>
            <person name="Blair P.M."/>
            <person name="Zhu L."/>
            <person name="Livnat I."/>
            <person name="Severinov K."/>
            <person name="Mitchell D.A."/>
        </authorList>
    </citation>
    <scope>NUCLEOTIDE SEQUENCE [LARGE SCALE GENOMIC DNA]</scope>
    <source>
        <strain evidence="4">YIM 90003</strain>
    </source>
</reference>
<dbReference type="InterPro" id="IPR058442">
    <property type="entry name" value="DUF8129"/>
</dbReference>
<evidence type="ECO:0000313" key="3">
    <source>
        <dbReference type="EMBL" id="KIH99150.1"/>
    </source>
</evidence>
<dbReference type="OrthoDB" id="5187212at2"/>